<comment type="caution">
    <text evidence="1">The sequence shown here is derived from an EMBL/GenBank/DDBJ whole genome shotgun (WGS) entry which is preliminary data.</text>
</comment>
<organism evidence="1">
    <name type="scientific">bioreactor metagenome</name>
    <dbReference type="NCBI Taxonomy" id="1076179"/>
    <lineage>
        <taxon>unclassified sequences</taxon>
        <taxon>metagenomes</taxon>
        <taxon>ecological metagenomes</taxon>
    </lineage>
</organism>
<dbReference type="EMBL" id="VSSQ01075437">
    <property type="protein sequence ID" value="MPN26033.1"/>
    <property type="molecule type" value="Genomic_DNA"/>
</dbReference>
<dbReference type="AlphaFoldDB" id="A0A645GQT3"/>
<dbReference type="SUPFAM" id="SSF49344">
    <property type="entry name" value="CBD9-like"/>
    <property type="match status" value="1"/>
</dbReference>
<accession>A0A645GQT3</accession>
<sequence length="96" mass="10589">MHCAAAARHDSVDKSLGVVPHVRSAIRTANGKTVYELAFPRLLVSPFRLQPDSAMRFNVIVNVNDGKERVGWLELTPGIGQQPKRPGLFTDLVLLK</sequence>
<dbReference type="Gene3D" id="2.60.40.1190">
    <property type="match status" value="1"/>
</dbReference>
<proteinExistence type="predicted"/>
<reference evidence="1" key="1">
    <citation type="submission" date="2019-08" db="EMBL/GenBank/DDBJ databases">
        <authorList>
            <person name="Kucharzyk K."/>
            <person name="Murdoch R.W."/>
            <person name="Higgins S."/>
            <person name="Loffler F."/>
        </authorList>
    </citation>
    <scope>NUCLEOTIDE SEQUENCE</scope>
</reference>
<protein>
    <submittedName>
        <fullName evidence="1">Uncharacterized protein</fullName>
    </submittedName>
</protein>
<name>A0A645GQT3_9ZZZZ</name>
<gene>
    <name evidence="1" type="ORF">SDC9_173455</name>
</gene>
<evidence type="ECO:0000313" key="1">
    <source>
        <dbReference type="EMBL" id="MPN26033.1"/>
    </source>
</evidence>